<evidence type="ECO:0000313" key="2">
    <source>
        <dbReference type="Proteomes" id="UP001202922"/>
    </source>
</evidence>
<proteinExistence type="predicted"/>
<dbReference type="EMBL" id="JAKZBV010000002">
    <property type="protein sequence ID" value="MCH6472418.1"/>
    <property type="molecule type" value="Genomic_DNA"/>
</dbReference>
<keyword evidence="2" id="KW-1185">Reference proteome</keyword>
<dbReference type="RefSeq" id="WP_241056590.1">
    <property type="nucleotide sequence ID" value="NZ_JAKZBV010000002.1"/>
</dbReference>
<name>A0ABS9U6U2_9MICC</name>
<dbReference type="Proteomes" id="UP001202922">
    <property type="component" value="Unassembled WGS sequence"/>
</dbReference>
<sequence length="143" mass="15319">MHENTPTLLPALALTGVLASALRPDTGTAQGPARYTVPAAFSRRPEPREAELLNSADAARRLRAAGYPQVGLLVSDRRLLITDTSLGELKAGLAHAVAALLREVSEQCARERAQRTLELAALGRAEQDRLEALDAAAAEIRFE</sequence>
<reference evidence="1 2" key="1">
    <citation type="submission" date="2022-03" db="EMBL/GenBank/DDBJ databases">
        <title>Sinomonas sp. isolated from a soil.</title>
        <authorList>
            <person name="Han J."/>
            <person name="Kim D.-U."/>
        </authorList>
    </citation>
    <scope>NUCLEOTIDE SEQUENCE [LARGE SCALE GENOMIC DNA]</scope>
    <source>
        <strain evidence="1 2">5-5</strain>
    </source>
</reference>
<organism evidence="1 2">
    <name type="scientific">Sinomonas terrae</name>
    <dbReference type="NCBI Taxonomy" id="2908838"/>
    <lineage>
        <taxon>Bacteria</taxon>
        <taxon>Bacillati</taxon>
        <taxon>Actinomycetota</taxon>
        <taxon>Actinomycetes</taxon>
        <taxon>Micrococcales</taxon>
        <taxon>Micrococcaceae</taxon>
        <taxon>Sinomonas</taxon>
    </lineage>
</organism>
<protein>
    <submittedName>
        <fullName evidence="1">Uncharacterized protein</fullName>
    </submittedName>
</protein>
<evidence type="ECO:0000313" key="1">
    <source>
        <dbReference type="EMBL" id="MCH6472418.1"/>
    </source>
</evidence>
<gene>
    <name evidence="1" type="ORF">L0M17_21040</name>
</gene>
<accession>A0ABS9U6U2</accession>
<comment type="caution">
    <text evidence="1">The sequence shown here is derived from an EMBL/GenBank/DDBJ whole genome shotgun (WGS) entry which is preliminary data.</text>
</comment>